<evidence type="ECO:0000256" key="1">
    <source>
        <dbReference type="SAM" id="MobiDB-lite"/>
    </source>
</evidence>
<dbReference type="InterPro" id="IPR027417">
    <property type="entry name" value="P-loop_NTPase"/>
</dbReference>
<dbReference type="PANTHER" id="PTHR34413">
    <property type="entry name" value="PROPHAGE TAIL FIBER ASSEMBLY PROTEIN HOMOLOG TFAE-RELATED-RELATED"/>
    <property type="match status" value="1"/>
</dbReference>
<dbReference type="HAMAP" id="MF_04144">
    <property type="entry name" value="TERL_LAMBDA"/>
    <property type="match status" value="1"/>
</dbReference>
<dbReference type="GO" id="GO:0004519">
    <property type="term" value="F:endonuclease activity"/>
    <property type="evidence" value="ECO:0007669"/>
    <property type="project" value="InterPro"/>
</dbReference>
<feature type="region of interest" description="Disordered" evidence="1">
    <location>
        <begin position="553"/>
        <end position="607"/>
    </location>
</feature>
<feature type="domain" description="Terminase large subunit GpA endonuclease" evidence="3">
    <location>
        <begin position="241"/>
        <end position="536"/>
    </location>
</feature>
<dbReference type="InterPro" id="IPR046454">
    <property type="entry name" value="GpA_endonuclease"/>
</dbReference>
<dbReference type="InterPro" id="IPR008866">
    <property type="entry name" value="Phage_lambda_GpA-like"/>
</dbReference>
<dbReference type="PANTHER" id="PTHR34413:SF2">
    <property type="entry name" value="PROPHAGE TAIL FIBER ASSEMBLY PROTEIN HOMOLOG TFAE-RELATED"/>
    <property type="match status" value="1"/>
</dbReference>
<accession>A0A7X0J9H0</accession>
<feature type="compositionally biased region" description="Pro residues" evidence="1">
    <location>
        <begin position="574"/>
        <end position="586"/>
    </location>
</feature>
<reference evidence="4 5" key="2">
    <citation type="submission" date="2020-08" db="EMBL/GenBank/DDBJ databases">
        <authorList>
            <person name="Partida-Martinez L."/>
            <person name="Huntemann M."/>
            <person name="Clum A."/>
            <person name="Wang J."/>
            <person name="Palaniappan K."/>
            <person name="Ritter S."/>
            <person name="Chen I.-M."/>
            <person name="Stamatis D."/>
            <person name="Reddy T."/>
            <person name="O'Malley R."/>
            <person name="Daum C."/>
            <person name="Shapiro N."/>
            <person name="Ivanova N."/>
            <person name="Kyrpides N."/>
            <person name="Woyke T."/>
        </authorList>
    </citation>
    <scope>NUCLEOTIDE SEQUENCE [LARGE SCALE GENOMIC DNA]</scope>
    <source>
        <strain evidence="4 5">AS3.13</strain>
    </source>
</reference>
<dbReference type="Pfam" id="PF20454">
    <property type="entry name" value="GpA_nuclease"/>
    <property type="match status" value="1"/>
</dbReference>
<dbReference type="GO" id="GO:0016887">
    <property type="term" value="F:ATP hydrolysis activity"/>
    <property type="evidence" value="ECO:0007669"/>
    <property type="project" value="InterPro"/>
</dbReference>
<dbReference type="RefSeq" id="WP_311770224.1">
    <property type="nucleotide sequence ID" value="NZ_JACHBT010000001.1"/>
</dbReference>
<organism evidence="4 5">
    <name type="scientific">Sphingomonas endophytica</name>
    <dbReference type="NCBI Taxonomy" id="869719"/>
    <lineage>
        <taxon>Bacteria</taxon>
        <taxon>Pseudomonadati</taxon>
        <taxon>Pseudomonadota</taxon>
        <taxon>Alphaproteobacteria</taxon>
        <taxon>Sphingomonadales</taxon>
        <taxon>Sphingomonadaceae</taxon>
        <taxon>Sphingomonas</taxon>
    </lineage>
</organism>
<evidence type="ECO:0000313" key="5">
    <source>
        <dbReference type="Proteomes" id="UP000522313"/>
    </source>
</evidence>
<comment type="caution">
    <text evidence="4">The sequence shown here is derived from an EMBL/GenBank/DDBJ whole genome shotgun (WGS) entry which is preliminary data.</text>
</comment>
<sequence>MDAVSDPLIEEVVVMKSAQVGWTEIINNIVGYFIDQDPSPIMVMQPTLDMAEAWSTDRLTPMVRDTPRLRVKIAEAKSRDSGNKLLQKRFPGGQLVIVGANSPSSLASRPMRVILADEVSRYPASAGIEGDPLGLAYKRTNNFWNRRKLAGSTPTIAGACRIEAKFEESDKRFFFVPCPHCGEHQVLKWEQVRWDKTKAGIHRPDTAHYVCEHNGCIWDDADRWGAVLKGEWRATAPFTGIAGFHVWEAYSSWVKLQSTVTAFLEARKTPETYKVWTNTALGQTWVEKGEAPDWQRLYERRSQELTLGEAPEWVARLTVGADVQRDRIEASVWGWGEGLRSVLVDQRVFHGDPAKAEVWKELDAFLSEEWETPSGRRLRMSKLAIDTGDGYSTTSVYGWARRHPRVVMAIKGIGSFSAAMPVMGPTWVDVTVRGTKVQRGVQLWTVAVSLFKSETYDWLKLDQPIDGEPYPPGYIHLPQGVDAEWLQQLVAEQLVTVKNKRTGFSKREWQKTRDRNEAIDCRVYARAAAYALGLDRWSPAKWTKATGVRLAAPDLPDADAPAAPPEPDATTPAARPPARPPPAPPKPRSRAINPLTGKPRGSHFGRR</sequence>
<dbReference type="Pfam" id="PF05876">
    <property type="entry name" value="GpA_ATPase"/>
    <property type="match status" value="1"/>
</dbReference>
<dbReference type="GO" id="GO:0005524">
    <property type="term" value="F:ATP binding"/>
    <property type="evidence" value="ECO:0007669"/>
    <property type="project" value="InterPro"/>
</dbReference>
<evidence type="ECO:0000313" key="4">
    <source>
        <dbReference type="EMBL" id="MBB6503205.1"/>
    </source>
</evidence>
<protein>
    <submittedName>
        <fullName evidence="4">Phage terminase large subunit GpA-like protein</fullName>
    </submittedName>
</protein>
<evidence type="ECO:0000259" key="3">
    <source>
        <dbReference type="Pfam" id="PF20454"/>
    </source>
</evidence>
<dbReference type="AlphaFoldDB" id="A0A7X0J9H0"/>
<dbReference type="InterPro" id="IPR051220">
    <property type="entry name" value="TFA_Chaperone"/>
</dbReference>
<proteinExistence type="inferred from homology"/>
<reference evidence="4 5" key="1">
    <citation type="submission" date="2020-08" db="EMBL/GenBank/DDBJ databases">
        <title>The Agave Microbiome: Exploring the role of microbial communities in plant adaptations to desert environments.</title>
        <authorList>
            <person name="Partida-Martinez L.P."/>
        </authorList>
    </citation>
    <scope>NUCLEOTIDE SEQUENCE [LARGE SCALE GENOMIC DNA]</scope>
    <source>
        <strain evidence="4 5">AS3.13</strain>
    </source>
</reference>
<dbReference type="InterPro" id="IPR046453">
    <property type="entry name" value="GpA_ATPase"/>
</dbReference>
<evidence type="ECO:0000259" key="2">
    <source>
        <dbReference type="Pfam" id="PF05876"/>
    </source>
</evidence>
<feature type="domain" description="Phage terminase large subunit GpA ATPase" evidence="2">
    <location>
        <begin position="1"/>
        <end position="232"/>
    </location>
</feature>
<dbReference type="Proteomes" id="UP000522313">
    <property type="component" value="Unassembled WGS sequence"/>
</dbReference>
<dbReference type="EMBL" id="JACHBT010000001">
    <property type="protein sequence ID" value="MBB6503205.1"/>
    <property type="molecule type" value="Genomic_DNA"/>
</dbReference>
<dbReference type="Gene3D" id="3.40.50.300">
    <property type="entry name" value="P-loop containing nucleotide triphosphate hydrolases"/>
    <property type="match status" value="1"/>
</dbReference>
<gene>
    <name evidence="4" type="ORF">F4693_000154</name>
</gene>
<name>A0A7X0J9H0_9SPHN</name>